<dbReference type="HAMAP" id="MF_00911">
    <property type="entry name" value="FtsQ_subfam"/>
    <property type="match status" value="1"/>
</dbReference>
<keyword evidence="2 9" id="KW-1003">Cell membrane</keyword>
<dbReference type="InterPro" id="IPR005548">
    <property type="entry name" value="Cell_div_FtsQ/DivIB_C"/>
</dbReference>
<gene>
    <name evidence="9" type="primary">ftsQ</name>
    <name evidence="11" type="ORF">GCM10023095_21660</name>
</gene>
<comment type="subcellular location">
    <subcellularLocation>
        <location evidence="9">Cell inner membrane</location>
        <topology evidence="9">Single-pass type II membrane protein</topology>
    </subcellularLocation>
    <subcellularLocation>
        <location evidence="1">Membrane</location>
    </subcellularLocation>
    <text evidence="9">Localizes to the division septum.</text>
</comment>
<evidence type="ECO:0000259" key="10">
    <source>
        <dbReference type="PROSITE" id="PS51779"/>
    </source>
</evidence>
<comment type="similarity">
    <text evidence="9">Belongs to the FtsQ/DivIB family. FtsQ subfamily.</text>
</comment>
<keyword evidence="4 9" id="KW-0132">Cell division</keyword>
<dbReference type="Proteomes" id="UP001501321">
    <property type="component" value="Unassembled WGS sequence"/>
</dbReference>
<feature type="domain" description="POTRA" evidence="10">
    <location>
        <begin position="43"/>
        <end position="113"/>
    </location>
</feature>
<keyword evidence="6 9" id="KW-1133">Transmembrane helix</keyword>
<comment type="caution">
    <text evidence="11">The sequence shown here is derived from an EMBL/GenBank/DDBJ whole genome shotgun (WGS) entry which is preliminary data.</text>
</comment>
<evidence type="ECO:0000256" key="2">
    <source>
        <dbReference type="ARBA" id="ARBA00022475"/>
    </source>
</evidence>
<protein>
    <recommendedName>
        <fullName evidence="9">Cell division protein FtsQ</fullName>
    </recommendedName>
</protein>
<name>A0ABP8QAZ7_9GAMM</name>
<dbReference type="Gene3D" id="3.40.50.11690">
    <property type="entry name" value="Cell division protein FtsQ/DivIB"/>
    <property type="match status" value="1"/>
</dbReference>
<dbReference type="GO" id="GO:0051301">
    <property type="term" value="P:cell division"/>
    <property type="evidence" value="ECO:0007669"/>
    <property type="project" value="UniProtKB-KW"/>
</dbReference>
<evidence type="ECO:0000256" key="7">
    <source>
        <dbReference type="ARBA" id="ARBA00023136"/>
    </source>
</evidence>
<evidence type="ECO:0000256" key="9">
    <source>
        <dbReference type="HAMAP-Rule" id="MF_00911"/>
    </source>
</evidence>
<dbReference type="PANTHER" id="PTHR35851:SF1">
    <property type="entry name" value="CELL DIVISION PROTEIN FTSQ"/>
    <property type="match status" value="1"/>
</dbReference>
<evidence type="ECO:0000256" key="4">
    <source>
        <dbReference type="ARBA" id="ARBA00022618"/>
    </source>
</evidence>
<evidence type="ECO:0000256" key="6">
    <source>
        <dbReference type="ARBA" id="ARBA00022989"/>
    </source>
</evidence>
<dbReference type="EMBL" id="BAABFC010000013">
    <property type="protein sequence ID" value="GAA4500219.1"/>
    <property type="molecule type" value="Genomic_DNA"/>
</dbReference>
<evidence type="ECO:0000313" key="12">
    <source>
        <dbReference type="Proteomes" id="UP001501321"/>
    </source>
</evidence>
<sequence>MEQMSPRTRGEFLFGLLFFVAVVFGLSRAFLDVHRGLFEQDLVPVSGLVVQGELEYVTREDVRAALQDDPALNNFFTLDVNEVQQRIEGLPWVHRVSVRKRWPALLYVYLVEKTPRAHWGEDRLLSDRGDIFTAPLERLKQPLVTLSGPDTMADRVWEQYQQFQRLLGLNGYKVAALHLTERHAWEVQLADGPCLKLGRGDTLVRLQRFIDVYPLMAEREKMAYIDLRYDTGVAVGWKASEGTGNDQDHR</sequence>
<keyword evidence="3 9" id="KW-0997">Cell inner membrane</keyword>
<evidence type="ECO:0000313" key="11">
    <source>
        <dbReference type="EMBL" id="GAA4500219.1"/>
    </source>
</evidence>
<dbReference type="PANTHER" id="PTHR35851">
    <property type="entry name" value="CELL DIVISION PROTEIN FTSQ"/>
    <property type="match status" value="1"/>
</dbReference>
<dbReference type="Pfam" id="PF08478">
    <property type="entry name" value="POTRA_1"/>
    <property type="match status" value="1"/>
</dbReference>
<evidence type="ECO:0000256" key="5">
    <source>
        <dbReference type="ARBA" id="ARBA00022692"/>
    </source>
</evidence>
<comment type="subunit">
    <text evidence="9">Part of a complex composed of FtsB, FtsL and FtsQ.</text>
</comment>
<evidence type="ECO:0000256" key="8">
    <source>
        <dbReference type="ARBA" id="ARBA00023306"/>
    </source>
</evidence>
<dbReference type="Gene3D" id="3.10.20.310">
    <property type="entry name" value="membrane protein fhac"/>
    <property type="match status" value="1"/>
</dbReference>
<evidence type="ECO:0000256" key="1">
    <source>
        <dbReference type="ARBA" id="ARBA00004370"/>
    </source>
</evidence>
<dbReference type="RefSeq" id="WP_345012937.1">
    <property type="nucleotide sequence ID" value="NZ_BAABFC010000013.1"/>
</dbReference>
<reference evidence="12" key="1">
    <citation type="journal article" date="2019" name="Int. J. Syst. Evol. Microbiol.">
        <title>The Global Catalogue of Microorganisms (GCM) 10K type strain sequencing project: providing services to taxonomists for standard genome sequencing and annotation.</title>
        <authorList>
            <consortium name="The Broad Institute Genomics Platform"/>
            <consortium name="The Broad Institute Genome Sequencing Center for Infectious Disease"/>
            <person name="Wu L."/>
            <person name="Ma J."/>
        </authorList>
    </citation>
    <scope>NUCLEOTIDE SEQUENCE [LARGE SCALE GENOMIC DNA]</scope>
    <source>
        <strain evidence="12">JCM 32226</strain>
    </source>
</reference>
<accession>A0ABP8QAZ7</accession>
<keyword evidence="12" id="KW-1185">Reference proteome</keyword>
<dbReference type="InterPro" id="IPR026579">
    <property type="entry name" value="FtsQ"/>
</dbReference>
<dbReference type="InterPro" id="IPR013685">
    <property type="entry name" value="POTRA_FtsQ_type"/>
</dbReference>
<dbReference type="PROSITE" id="PS51779">
    <property type="entry name" value="POTRA"/>
    <property type="match status" value="1"/>
</dbReference>
<keyword evidence="7 9" id="KW-0472">Membrane</keyword>
<organism evidence="11 12">
    <name type="scientific">Pseudaeromonas paramecii</name>
    <dbReference type="NCBI Taxonomy" id="2138166"/>
    <lineage>
        <taxon>Bacteria</taxon>
        <taxon>Pseudomonadati</taxon>
        <taxon>Pseudomonadota</taxon>
        <taxon>Gammaproteobacteria</taxon>
        <taxon>Aeromonadales</taxon>
        <taxon>Aeromonadaceae</taxon>
        <taxon>Pseudaeromonas</taxon>
    </lineage>
</organism>
<keyword evidence="5 9" id="KW-0812">Transmembrane</keyword>
<proteinExistence type="inferred from homology"/>
<dbReference type="Pfam" id="PF03799">
    <property type="entry name" value="FtsQ_DivIB_C"/>
    <property type="match status" value="1"/>
</dbReference>
<dbReference type="InterPro" id="IPR034746">
    <property type="entry name" value="POTRA"/>
</dbReference>
<comment type="function">
    <text evidence="9">Essential cell division protein. May link together the upstream cell division proteins, which are predominantly cytoplasmic, with the downstream cell division proteins, which are predominantly periplasmic. May control correct divisome assembly.</text>
</comment>
<dbReference type="InterPro" id="IPR045335">
    <property type="entry name" value="FtsQ_C_sf"/>
</dbReference>
<keyword evidence="8 9" id="KW-0131">Cell cycle</keyword>
<evidence type="ECO:0000256" key="3">
    <source>
        <dbReference type="ARBA" id="ARBA00022519"/>
    </source>
</evidence>